<dbReference type="AlphaFoldDB" id="B2KBK7"/>
<evidence type="ECO:0000256" key="2">
    <source>
        <dbReference type="ARBA" id="ARBA00023004"/>
    </source>
</evidence>
<dbReference type="RefSeq" id="WP_012414644.1">
    <property type="nucleotide sequence ID" value="NC_010644.1"/>
</dbReference>
<gene>
    <name evidence="5" type="ordered locus">Emin_0472</name>
</gene>
<dbReference type="GO" id="GO:0046872">
    <property type="term" value="F:metal ion binding"/>
    <property type="evidence" value="ECO:0007669"/>
    <property type="project" value="UniProtKB-KW"/>
</dbReference>
<dbReference type="Pfam" id="PF13187">
    <property type="entry name" value="Fer4_9"/>
    <property type="match status" value="1"/>
</dbReference>
<dbReference type="Gene3D" id="3.40.50.360">
    <property type="match status" value="1"/>
</dbReference>
<proteinExistence type="predicted"/>
<dbReference type="STRING" id="445932.Emin_0472"/>
<evidence type="ECO:0000313" key="6">
    <source>
        <dbReference type="Proteomes" id="UP000001029"/>
    </source>
</evidence>
<dbReference type="KEGG" id="emi:Emin_0472"/>
<dbReference type="Gene3D" id="3.30.70.20">
    <property type="match status" value="1"/>
</dbReference>
<feature type="domain" description="4Fe-4S ferredoxin-type" evidence="4">
    <location>
        <begin position="214"/>
        <end position="235"/>
    </location>
</feature>
<sequence>MKTIVYCFSGTGNSVYAAAKTAKALLSEVKFITHELKTDGFVCNAERVVFSFPVYYWGPPVKVLEFIKKLQMPNARYISVLANAGSSYGAVFGITAKLLEEKGKNLDYAVGIKMPSNYIPFISVKSAEKSAKKLEKADKDIDAYIDNVKNGFTNGPFTINKLAKKVFDFSHAKTANKDKKFFVNPGCTKCGVCAAVCPADNIIINDNGPEWRHKCLQCMACINYCPEKVIQIRFAFSKYQDRYRHPLISAAEISKQK</sequence>
<dbReference type="InterPro" id="IPR017900">
    <property type="entry name" value="4Fe4S_Fe_S_CS"/>
</dbReference>
<organism evidence="5 6">
    <name type="scientific">Elusimicrobium minutum (strain Pei191)</name>
    <dbReference type="NCBI Taxonomy" id="445932"/>
    <lineage>
        <taxon>Bacteria</taxon>
        <taxon>Pseudomonadati</taxon>
        <taxon>Elusimicrobiota</taxon>
        <taxon>Elusimicrobia</taxon>
        <taxon>Elusimicrobiales</taxon>
        <taxon>Elusimicrobiaceae</taxon>
        <taxon>Elusimicrobium</taxon>
    </lineage>
</organism>
<evidence type="ECO:0000259" key="4">
    <source>
        <dbReference type="PROSITE" id="PS51379"/>
    </source>
</evidence>
<dbReference type="OrthoDB" id="9813995at2"/>
<keyword evidence="1" id="KW-0479">Metal-binding</keyword>
<reference evidence="5 6" key="1">
    <citation type="journal article" date="2009" name="Appl. Environ. Microbiol.">
        <title>Genomic analysis of 'Elusimicrobium minutum,' the first cultivated representative of the phylum 'Elusimicrobia' (formerly termite group 1).</title>
        <authorList>
            <person name="Herlemann D.P.R."/>
            <person name="Geissinger O."/>
            <person name="Ikeda-Ohtsubo W."/>
            <person name="Kunin V."/>
            <person name="Sun H."/>
            <person name="Lapidus A."/>
            <person name="Hugenholtz P."/>
            <person name="Brune A."/>
        </authorList>
    </citation>
    <scope>NUCLEOTIDE SEQUENCE [LARGE SCALE GENOMIC DNA]</scope>
    <source>
        <strain evidence="5 6">Pei191</strain>
    </source>
</reference>
<dbReference type="SUPFAM" id="SSF52218">
    <property type="entry name" value="Flavoproteins"/>
    <property type="match status" value="1"/>
</dbReference>
<keyword evidence="2" id="KW-0408">Iron</keyword>
<keyword evidence="3" id="KW-0411">Iron-sulfur</keyword>
<dbReference type="InterPro" id="IPR017896">
    <property type="entry name" value="4Fe4S_Fe-S-bd"/>
</dbReference>
<dbReference type="NCBIfam" id="NF038196">
    <property type="entry name" value="ferrodoxin_EFR1"/>
    <property type="match status" value="1"/>
</dbReference>
<dbReference type="SUPFAM" id="SSF54862">
    <property type="entry name" value="4Fe-4S ferredoxins"/>
    <property type="match status" value="1"/>
</dbReference>
<dbReference type="EMBL" id="CP001055">
    <property type="protein sequence ID" value="ACC98029.1"/>
    <property type="molecule type" value="Genomic_DNA"/>
</dbReference>
<dbReference type="InterPro" id="IPR047964">
    <property type="entry name" value="EFR1-like"/>
</dbReference>
<name>B2KBK7_ELUMP</name>
<protein>
    <submittedName>
        <fullName evidence="5">4Fe-4S ferredoxin iron-sulfur binding domain protein</fullName>
    </submittedName>
</protein>
<evidence type="ECO:0000256" key="3">
    <source>
        <dbReference type="ARBA" id="ARBA00023014"/>
    </source>
</evidence>
<dbReference type="HOGENOM" id="CLU_068049_0_0_0"/>
<dbReference type="GO" id="GO:0051536">
    <property type="term" value="F:iron-sulfur cluster binding"/>
    <property type="evidence" value="ECO:0007669"/>
    <property type="project" value="UniProtKB-KW"/>
</dbReference>
<keyword evidence="6" id="KW-1185">Reference proteome</keyword>
<dbReference type="PROSITE" id="PS51379">
    <property type="entry name" value="4FE4S_FER_2"/>
    <property type="match status" value="2"/>
</dbReference>
<dbReference type="PROSITE" id="PS00198">
    <property type="entry name" value="4FE4S_FER_1"/>
    <property type="match status" value="2"/>
</dbReference>
<feature type="domain" description="4Fe-4S ferredoxin-type" evidence="4">
    <location>
        <begin position="179"/>
        <end position="207"/>
    </location>
</feature>
<dbReference type="InterPro" id="IPR029039">
    <property type="entry name" value="Flavoprotein-like_sf"/>
</dbReference>
<evidence type="ECO:0000256" key="1">
    <source>
        <dbReference type="ARBA" id="ARBA00022723"/>
    </source>
</evidence>
<evidence type="ECO:0000313" key="5">
    <source>
        <dbReference type="EMBL" id="ACC98029.1"/>
    </source>
</evidence>
<dbReference type="Proteomes" id="UP000001029">
    <property type="component" value="Chromosome"/>
</dbReference>
<accession>B2KBK7</accession>